<sequence length="272" mass="31902">MTHPYRPIHSPILQPELHRPWYRCREYTPSRRLESHVASFWTMDFQPVPEHQWHRIIPDGCVDIVVDLLSPSSRKAAYVVGLATQSEVLHFSEARSIFGIRIYSESARDILKFPLSAFMKHHVFLEEVWGLEGLYWVEEILTAKTTSDIIEIVEHKLCQMLNDSGMPTPSLVYQSMQYMYLYKGNLSVTNLADKVNFSERHIRRTFDREFGLSPKEMLGIVRFQSILQEFYRGDYSSLTDLALKYGYYDQSHFANTFTRYYGLPLKRLTKKG</sequence>
<dbReference type="InterPro" id="IPR046532">
    <property type="entry name" value="DUF6597"/>
</dbReference>
<dbReference type="InterPro" id="IPR050204">
    <property type="entry name" value="AraC_XylS_family_regulators"/>
</dbReference>
<evidence type="ECO:0000313" key="5">
    <source>
        <dbReference type="EMBL" id="OXM87113.1"/>
    </source>
</evidence>
<dbReference type="Pfam" id="PF20240">
    <property type="entry name" value="DUF6597"/>
    <property type="match status" value="1"/>
</dbReference>
<accession>A0A229UUU9</accession>
<dbReference type="Proteomes" id="UP000215509">
    <property type="component" value="Unassembled WGS sequence"/>
</dbReference>
<protein>
    <submittedName>
        <fullName evidence="5">AraC family transcriptional regulator</fullName>
    </submittedName>
</protein>
<dbReference type="EMBL" id="NMQW01000008">
    <property type="protein sequence ID" value="OXM87113.1"/>
    <property type="molecule type" value="Genomic_DNA"/>
</dbReference>
<feature type="domain" description="HTH araC/xylS-type" evidence="4">
    <location>
        <begin position="170"/>
        <end position="271"/>
    </location>
</feature>
<dbReference type="PANTHER" id="PTHR46796">
    <property type="entry name" value="HTH-TYPE TRANSCRIPTIONAL ACTIVATOR RHAS-RELATED"/>
    <property type="match status" value="1"/>
</dbReference>
<dbReference type="InterPro" id="IPR018060">
    <property type="entry name" value="HTH_AraC"/>
</dbReference>
<name>A0A229UUU9_9BACL</name>
<dbReference type="Gene3D" id="1.10.10.60">
    <property type="entry name" value="Homeodomain-like"/>
    <property type="match status" value="1"/>
</dbReference>
<dbReference type="GO" id="GO:0003700">
    <property type="term" value="F:DNA-binding transcription factor activity"/>
    <property type="evidence" value="ECO:0007669"/>
    <property type="project" value="InterPro"/>
</dbReference>
<dbReference type="AlphaFoldDB" id="A0A229UUU9"/>
<dbReference type="SMART" id="SM00342">
    <property type="entry name" value="HTH_ARAC"/>
    <property type="match status" value="1"/>
</dbReference>
<dbReference type="GO" id="GO:0043565">
    <property type="term" value="F:sequence-specific DNA binding"/>
    <property type="evidence" value="ECO:0007669"/>
    <property type="project" value="InterPro"/>
</dbReference>
<keyword evidence="6" id="KW-1185">Reference proteome</keyword>
<dbReference type="InterPro" id="IPR009057">
    <property type="entry name" value="Homeodomain-like_sf"/>
</dbReference>
<dbReference type="Pfam" id="PF12833">
    <property type="entry name" value="HTH_18"/>
    <property type="match status" value="1"/>
</dbReference>
<comment type="caution">
    <text evidence="5">The sequence shown here is derived from an EMBL/GenBank/DDBJ whole genome shotgun (WGS) entry which is preliminary data.</text>
</comment>
<evidence type="ECO:0000256" key="3">
    <source>
        <dbReference type="ARBA" id="ARBA00023163"/>
    </source>
</evidence>
<dbReference type="OrthoDB" id="323290at2"/>
<dbReference type="PANTHER" id="PTHR46796:SF13">
    <property type="entry name" value="HTH-TYPE TRANSCRIPTIONAL ACTIVATOR RHAS"/>
    <property type="match status" value="1"/>
</dbReference>
<keyword evidence="1" id="KW-0805">Transcription regulation</keyword>
<proteinExistence type="predicted"/>
<dbReference type="PROSITE" id="PS01124">
    <property type="entry name" value="HTH_ARAC_FAMILY_2"/>
    <property type="match status" value="1"/>
</dbReference>
<evidence type="ECO:0000313" key="6">
    <source>
        <dbReference type="Proteomes" id="UP000215509"/>
    </source>
</evidence>
<keyword evidence="2" id="KW-0238">DNA-binding</keyword>
<evidence type="ECO:0000256" key="1">
    <source>
        <dbReference type="ARBA" id="ARBA00023015"/>
    </source>
</evidence>
<dbReference type="SUPFAM" id="SSF46689">
    <property type="entry name" value="Homeodomain-like"/>
    <property type="match status" value="1"/>
</dbReference>
<organism evidence="5 6">
    <name type="scientific">Paenibacillus rigui</name>
    <dbReference type="NCBI Taxonomy" id="554312"/>
    <lineage>
        <taxon>Bacteria</taxon>
        <taxon>Bacillati</taxon>
        <taxon>Bacillota</taxon>
        <taxon>Bacilli</taxon>
        <taxon>Bacillales</taxon>
        <taxon>Paenibacillaceae</taxon>
        <taxon>Paenibacillus</taxon>
    </lineage>
</organism>
<reference evidence="5 6" key="1">
    <citation type="submission" date="2017-07" db="EMBL/GenBank/DDBJ databases">
        <title>Genome sequencing and assembly of Paenibacillus rigui.</title>
        <authorList>
            <person name="Mayilraj S."/>
        </authorList>
    </citation>
    <scope>NUCLEOTIDE SEQUENCE [LARGE SCALE GENOMIC DNA]</scope>
    <source>
        <strain evidence="5 6">JCM 16352</strain>
    </source>
</reference>
<evidence type="ECO:0000256" key="2">
    <source>
        <dbReference type="ARBA" id="ARBA00023125"/>
    </source>
</evidence>
<keyword evidence="3" id="KW-0804">Transcription</keyword>
<evidence type="ECO:0000259" key="4">
    <source>
        <dbReference type="PROSITE" id="PS01124"/>
    </source>
</evidence>
<gene>
    <name evidence="5" type="ORF">CF651_05500</name>
</gene>
<dbReference type="RefSeq" id="WP_094013860.1">
    <property type="nucleotide sequence ID" value="NZ_NMQW01000008.1"/>
</dbReference>